<reference evidence="1" key="1">
    <citation type="submission" date="2014-09" db="EMBL/GenBank/DDBJ databases">
        <authorList>
            <person name="Magalhaes I.L.F."/>
            <person name="Oliveira U."/>
            <person name="Santos F.R."/>
            <person name="Vidigal T.H.D.A."/>
            <person name="Brescovit A.D."/>
            <person name="Santos A.J."/>
        </authorList>
    </citation>
    <scope>NUCLEOTIDE SEQUENCE</scope>
    <source>
        <tissue evidence="1">Shoot tissue taken approximately 20 cm above the soil surface</tissue>
    </source>
</reference>
<reference evidence="1" key="2">
    <citation type="journal article" date="2015" name="Data Brief">
        <title>Shoot transcriptome of the giant reed, Arundo donax.</title>
        <authorList>
            <person name="Barrero R.A."/>
            <person name="Guerrero F.D."/>
            <person name="Moolhuijzen P."/>
            <person name="Goolsby J.A."/>
            <person name="Tidwell J."/>
            <person name="Bellgard S.E."/>
            <person name="Bellgard M.I."/>
        </authorList>
    </citation>
    <scope>NUCLEOTIDE SEQUENCE</scope>
    <source>
        <tissue evidence="1">Shoot tissue taken approximately 20 cm above the soil surface</tissue>
    </source>
</reference>
<name>A0A0A8YV30_ARUDO</name>
<proteinExistence type="predicted"/>
<dbReference type="AlphaFoldDB" id="A0A0A8YV30"/>
<accession>A0A0A8YV30</accession>
<protein>
    <submittedName>
        <fullName evidence="1">Uncharacterized protein</fullName>
    </submittedName>
</protein>
<evidence type="ECO:0000313" key="1">
    <source>
        <dbReference type="EMBL" id="JAD28355.1"/>
    </source>
</evidence>
<organism evidence="1">
    <name type="scientific">Arundo donax</name>
    <name type="common">Giant reed</name>
    <name type="synonym">Donax arundinaceus</name>
    <dbReference type="NCBI Taxonomy" id="35708"/>
    <lineage>
        <taxon>Eukaryota</taxon>
        <taxon>Viridiplantae</taxon>
        <taxon>Streptophyta</taxon>
        <taxon>Embryophyta</taxon>
        <taxon>Tracheophyta</taxon>
        <taxon>Spermatophyta</taxon>
        <taxon>Magnoliopsida</taxon>
        <taxon>Liliopsida</taxon>
        <taxon>Poales</taxon>
        <taxon>Poaceae</taxon>
        <taxon>PACMAD clade</taxon>
        <taxon>Arundinoideae</taxon>
        <taxon>Arundineae</taxon>
        <taxon>Arundo</taxon>
    </lineage>
</organism>
<dbReference type="EMBL" id="GBRH01269540">
    <property type="protein sequence ID" value="JAD28355.1"/>
    <property type="molecule type" value="Transcribed_RNA"/>
</dbReference>
<sequence>MGGYSSVGRIRGENETNNICPTQYCIWENPHVMCFLNLGPYVVHIDFVSEILWDKGQDAG</sequence>